<dbReference type="Proteomes" id="UP001215143">
    <property type="component" value="Chromosome"/>
</dbReference>
<keyword evidence="3" id="KW-1185">Reference proteome</keyword>
<name>A0ABY7WBB4_9BACI</name>
<proteinExistence type="predicted"/>
<reference evidence="2 3" key="1">
    <citation type="submission" date="2023-02" db="EMBL/GenBank/DDBJ databases">
        <authorList>
            <person name="Liu G."/>
        </authorList>
    </citation>
    <scope>NUCLEOTIDE SEQUENCE [LARGE SCALE GENOMIC DNA]</scope>
    <source>
        <strain evidence="2 3">DSM 23008</strain>
    </source>
</reference>
<protein>
    <submittedName>
        <fullName evidence="2">Uncharacterized protein</fullName>
    </submittedName>
</protein>
<keyword evidence="1" id="KW-0472">Membrane</keyword>
<sequence length="91" mass="10423">MYQLVFNVSFKLMAYLLAALLLSLMVGMLYSLYLLLIGTELTGFTFWDHSFLAGYFISPIFISLVISYFISRNYLSRSRSKVTAIFIALLV</sequence>
<feature type="transmembrane region" description="Helical" evidence="1">
    <location>
        <begin position="12"/>
        <end position="33"/>
    </location>
</feature>
<evidence type="ECO:0000313" key="2">
    <source>
        <dbReference type="EMBL" id="WDF04903.1"/>
    </source>
</evidence>
<accession>A0ABY7WBB4</accession>
<feature type="transmembrane region" description="Helical" evidence="1">
    <location>
        <begin position="53"/>
        <end position="71"/>
    </location>
</feature>
<evidence type="ECO:0000256" key="1">
    <source>
        <dbReference type="SAM" id="Phobius"/>
    </source>
</evidence>
<gene>
    <name evidence="2" type="ORF">PQ477_05425</name>
</gene>
<keyword evidence="1" id="KW-1133">Transmembrane helix</keyword>
<organism evidence="2 3">
    <name type="scientific">Shouchella hunanensis</name>
    <dbReference type="NCBI Taxonomy" id="766894"/>
    <lineage>
        <taxon>Bacteria</taxon>
        <taxon>Bacillati</taxon>
        <taxon>Bacillota</taxon>
        <taxon>Bacilli</taxon>
        <taxon>Bacillales</taxon>
        <taxon>Bacillaceae</taxon>
        <taxon>Shouchella</taxon>
    </lineage>
</organism>
<evidence type="ECO:0000313" key="3">
    <source>
        <dbReference type="Proteomes" id="UP001215143"/>
    </source>
</evidence>
<dbReference type="RefSeq" id="WP_274273115.1">
    <property type="nucleotide sequence ID" value="NZ_CP117834.1"/>
</dbReference>
<dbReference type="EMBL" id="CP117834">
    <property type="protein sequence ID" value="WDF04903.1"/>
    <property type="molecule type" value="Genomic_DNA"/>
</dbReference>
<keyword evidence="1" id="KW-0812">Transmembrane</keyword>